<dbReference type="InterPro" id="IPR012337">
    <property type="entry name" value="RNaseH-like_sf"/>
</dbReference>
<dbReference type="Gene3D" id="3.30.420.10">
    <property type="entry name" value="Ribonuclease H-like superfamily/Ribonuclease H"/>
    <property type="match status" value="1"/>
</dbReference>
<dbReference type="InterPro" id="IPR036397">
    <property type="entry name" value="RNaseH_sf"/>
</dbReference>
<dbReference type="AlphaFoldDB" id="A0A0K8UBW7"/>
<dbReference type="OrthoDB" id="8016172at2759"/>
<organism evidence="2">
    <name type="scientific">Bactrocera latifrons</name>
    <name type="common">Malaysian fruit fly</name>
    <name type="synonym">Chaetodacus latifrons</name>
    <dbReference type="NCBI Taxonomy" id="174628"/>
    <lineage>
        <taxon>Eukaryota</taxon>
        <taxon>Metazoa</taxon>
        <taxon>Ecdysozoa</taxon>
        <taxon>Arthropoda</taxon>
        <taxon>Hexapoda</taxon>
        <taxon>Insecta</taxon>
        <taxon>Pterygota</taxon>
        <taxon>Neoptera</taxon>
        <taxon>Endopterygota</taxon>
        <taxon>Diptera</taxon>
        <taxon>Brachycera</taxon>
        <taxon>Muscomorpha</taxon>
        <taxon>Tephritoidea</taxon>
        <taxon>Tephritidae</taxon>
        <taxon>Bactrocera</taxon>
        <taxon>Bactrocera</taxon>
    </lineage>
</organism>
<evidence type="ECO:0000313" key="2">
    <source>
        <dbReference type="EMBL" id="JAI24162.1"/>
    </source>
</evidence>
<dbReference type="EMBL" id="GDHF01028152">
    <property type="protein sequence ID" value="JAI24162.1"/>
    <property type="molecule type" value="Transcribed_RNA"/>
</dbReference>
<dbReference type="InterPro" id="IPR001584">
    <property type="entry name" value="Integrase_cat-core"/>
</dbReference>
<proteinExistence type="predicted"/>
<dbReference type="GO" id="GO:0015074">
    <property type="term" value="P:DNA integration"/>
    <property type="evidence" value="ECO:0007669"/>
    <property type="project" value="InterPro"/>
</dbReference>
<dbReference type="SUPFAM" id="SSF53098">
    <property type="entry name" value="Ribonuclease H-like"/>
    <property type="match status" value="1"/>
</dbReference>
<accession>A0A0K8UBW7</accession>
<dbReference type="Pfam" id="PF00665">
    <property type="entry name" value="rve"/>
    <property type="match status" value="1"/>
</dbReference>
<feature type="domain" description="Integrase catalytic" evidence="1">
    <location>
        <begin position="1"/>
        <end position="111"/>
    </location>
</feature>
<dbReference type="PANTHER" id="PTHR38681:SF1">
    <property type="entry name" value="RETROVIRUS-RELATED POL POLYPROTEIN FROM TRANSPOSON 412-LIKE PROTEIN"/>
    <property type="match status" value="1"/>
</dbReference>
<protein>
    <submittedName>
        <fullName evidence="2">Gag-Pol polyprotein</fullName>
    </submittedName>
</protein>
<gene>
    <name evidence="2" type="primary">gag-pol_26</name>
    <name evidence="2" type="ORF">c0_g2_i1</name>
</gene>
<reference evidence="2" key="1">
    <citation type="submission" date="2015-06" db="EMBL/GenBank/DDBJ databases">
        <authorList>
            <person name="Hoefler B.C."/>
            <person name="Straight P.D."/>
        </authorList>
    </citation>
    <scope>NUCLEOTIDE SEQUENCE</scope>
</reference>
<dbReference type="GO" id="GO:0003676">
    <property type="term" value="F:nucleic acid binding"/>
    <property type="evidence" value="ECO:0007669"/>
    <property type="project" value="InterPro"/>
</dbReference>
<dbReference type="PROSITE" id="PS50994">
    <property type="entry name" value="INTEGRASE"/>
    <property type="match status" value="1"/>
</dbReference>
<evidence type="ECO:0000259" key="1">
    <source>
        <dbReference type="PROSITE" id="PS50994"/>
    </source>
</evidence>
<sequence>MSANAPIISITIASYVNHFIYCLTIIERFTRWPFAVPLKDMPADVVCTAFYSNWITQFGTLLTTDQGTQFESALFTALIGLIGAHLIRITPFHPQSNELVERWHRTLKAALICNSISPWPEVLPTVHLGLRTYYKVDLNWLRFTCSRRIFGFRGFATGAY</sequence>
<name>A0A0K8UBW7_BACLA</name>
<dbReference type="PANTHER" id="PTHR38681">
    <property type="entry name" value="RETROVIRUS-RELATED POL POLYPROTEIN FROM TRANSPOSON 412-LIKE PROTEIN-RELATED"/>
    <property type="match status" value="1"/>
</dbReference>